<dbReference type="STRING" id="10228.B3RNL7"/>
<protein>
    <recommendedName>
        <fullName evidence="7">Glucose-methanol-choline oxidoreductase N-terminal domain-containing protein</fullName>
    </recommendedName>
</protein>
<dbReference type="RefSeq" id="XP_002109312.1">
    <property type="nucleotide sequence ID" value="XM_002109276.1"/>
</dbReference>
<dbReference type="GO" id="GO:0016614">
    <property type="term" value="F:oxidoreductase activity, acting on CH-OH group of donors"/>
    <property type="evidence" value="ECO:0007669"/>
    <property type="project" value="InterPro"/>
</dbReference>
<dbReference type="PANTHER" id="PTHR11552:SF147">
    <property type="entry name" value="CHOLINE DEHYDROGENASE, MITOCHONDRIAL"/>
    <property type="match status" value="1"/>
</dbReference>
<evidence type="ECO:0000313" key="9">
    <source>
        <dbReference type="Proteomes" id="UP000009022"/>
    </source>
</evidence>
<dbReference type="EMBL" id="DS985242">
    <property type="protein sequence ID" value="EDV27478.1"/>
    <property type="molecule type" value="Genomic_DNA"/>
</dbReference>
<dbReference type="GO" id="GO:0050660">
    <property type="term" value="F:flavin adenine dinucleotide binding"/>
    <property type="evidence" value="ECO:0007669"/>
    <property type="project" value="InterPro"/>
</dbReference>
<evidence type="ECO:0000256" key="4">
    <source>
        <dbReference type="ARBA" id="ARBA00022827"/>
    </source>
</evidence>
<dbReference type="Pfam" id="PF00732">
    <property type="entry name" value="GMC_oxred_N"/>
    <property type="match status" value="1"/>
</dbReference>
<dbReference type="FunCoup" id="B3RNL7">
    <property type="interactions" value="206"/>
</dbReference>
<evidence type="ECO:0000313" key="8">
    <source>
        <dbReference type="EMBL" id="EDV27478.1"/>
    </source>
</evidence>
<evidence type="ECO:0000256" key="6">
    <source>
        <dbReference type="RuleBase" id="RU003968"/>
    </source>
</evidence>
<dbReference type="Pfam" id="PF05199">
    <property type="entry name" value="GMC_oxred_C"/>
    <property type="match status" value="1"/>
</dbReference>
<dbReference type="Proteomes" id="UP000009022">
    <property type="component" value="Unassembled WGS sequence"/>
</dbReference>
<keyword evidence="9" id="KW-1185">Reference proteome</keyword>
<name>B3RNL7_TRIAD</name>
<dbReference type="InterPro" id="IPR036188">
    <property type="entry name" value="FAD/NAD-bd_sf"/>
</dbReference>
<dbReference type="PIRSF" id="PIRSF000137">
    <property type="entry name" value="Alcohol_oxidase"/>
    <property type="match status" value="1"/>
</dbReference>
<dbReference type="PANTHER" id="PTHR11552">
    <property type="entry name" value="GLUCOSE-METHANOL-CHOLINE GMC OXIDOREDUCTASE"/>
    <property type="match status" value="1"/>
</dbReference>
<dbReference type="GeneID" id="6751090"/>
<dbReference type="InterPro" id="IPR012132">
    <property type="entry name" value="GMC_OxRdtase"/>
</dbReference>
<dbReference type="HOGENOM" id="CLU_002865_7_1_1"/>
<dbReference type="eggNOG" id="KOG1238">
    <property type="taxonomic scope" value="Eukaryota"/>
</dbReference>
<evidence type="ECO:0000259" key="7">
    <source>
        <dbReference type="PROSITE" id="PS00623"/>
    </source>
</evidence>
<dbReference type="SUPFAM" id="SSF51905">
    <property type="entry name" value="FAD/NAD(P)-binding domain"/>
    <property type="match status" value="1"/>
</dbReference>
<evidence type="ECO:0000256" key="5">
    <source>
        <dbReference type="PIRSR" id="PIRSR000137-2"/>
    </source>
</evidence>
<dbReference type="SUPFAM" id="SSF54373">
    <property type="entry name" value="FAD-linked reductases, C-terminal domain"/>
    <property type="match status" value="1"/>
</dbReference>
<dbReference type="CTD" id="6751090"/>
<dbReference type="OrthoDB" id="269227at2759"/>
<comment type="cofactor">
    <cofactor evidence="1 5">
        <name>FAD</name>
        <dbReference type="ChEBI" id="CHEBI:57692"/>
    </cofactor>
</comment>
<dbReference type="Gene3D" id="3.50.50.60">
    <property type="entry name" value="FAD/NAD(P)-binding domain"/>
    <property type="match status" value="1"/>
</dbReference>
<dbReference type="InterPro" id="IPR000172">
    <property type="entry name" value="GMC_OxRdtase_N"/>
</dbReference>
<dbReference type="PROSITE" id="PS00623">
    <property type="entry name" value="GMC_OXRED_1"/>
    <property type="match status" value="1"/>
</dbReference>
<dbReference type="Gene3D" id="3.30.560.10">
    <property type="entry name" value="Glucose Oxidase, domain 3"/>
    <property type="match status" value="1"/>
</dbReference>
<dbReference type="KEGG" id="tad:TRIADDRAFT_53210"/>
<organism evidence="8 9">
    <name type="scientific">Trichoplax adhaerens</name>
    <name type="common">Trichoplax reptans</name>
    <dbReference type="NCBI Taxonomy" id="10228"/>
    <lineage>
        <taxon>Eukaryota</taxon>
        <taxon>Metazoa</taxon>
        <taxon>Placozoa</taxon>
        <taxon>Uniplacotomia</taxon>
        <taxon>Trichoplacea</taxon>
        <taxon>Trichoplacidae</taxon>
        <taxon>Trichoplax</taxon>
    </lineage>
</organism>
<dbReference type="GO" id="GO:0016491">
    <property type="term" value="F:oxidoreductase activity"/>
    <property type="evidence" value="ECO:0000318"/>
    <property type="project" value="GO_Central"/>
</dbReference>
<comment type="similarity">
    <text evidence="2 6">Belongs to the GMC oxidoreductase family.</text>
</comment>
<evidence type="ECO:0000256" key="3">
    <source>
        <dbReference type="ARBA" id="ARBA00022630"/>
    </source>
</evidence>
<dbReference type="InParanoid" id="B3RNL7"/>
<gene>
    <name evidence="8" type="ORF">TRIADDRAFT_53210</name>
</gene>
<reference evidence="8 9" key="1">
    <citation type="journal article" date="2008" name="Nature">
        <title>The Trichoplax genome and the nature of placozoans.</title>
        <authorList>
            <person name="Srivastava M."/>
            <person name="Begovic E."/>
            <person name="Chapman J."/>
            <person name="Putnam N.H."/>
            <person name="Hellsten U."/>
            <person name="Kawashima T."/>
            <person name="Kuo A."/>
            <person name="Mitros T."/>
            <person name="Salamov A."/>
            <person name="Carpenter M.L."/>
            <person name="Signorovitch A.Y."/>
            <person name="Moreno M.A."/>
            <person name="Kamm K."/>
            <person name="Grimwood J."/>
            <person name="Schmutz J."/>
            <person name="Shapiro H."/>
            <person name="Grigoriev I.V."/>
            <person name="Buss L.W."/>
            <person name="Schierwater B."/>
            <person name="Dellaporta S.L."/>
            <person name="Rokhsar D.S."/>
        </authorList>
    </citation>
    <scope>NUCLEOTIDE SEQUENCE [LARGE SCALE GENOMIC DNA]</scope>
    <source>
        <strain evidence="8 9">Grell-BS-1999</strain>
    </source>
</reference>
<keyword evidence="3 6" id="KW-0285">Flavoprotein</keyword>
<keyword evidence="4 5" id="KW-0274">FAD</keyword>
<feature type="binding site" evidence="5">
    <location>
        <position position="265"/>
    </location>
    <ligand>
        <name>FAD</name>
        <dbReference type="ChEBI" id="CHEBI:57692"/>
    </ligand>
</feature>
<dbReference type="InterPro" id="IPR007867">
    <property type="entry name" value="GMC_OxRtase_C"/>
</dbReference>
<sequence>MVYDSRLEFAVKLGGGILVSYLAYKLLLRHRRHDPFCDQFLASYDYIIIGGGTAGCILANRLTEDPNVTVLLLEAGGKYDHFLAKVPAASPLLQADSAINWCYKSLPQQNSCLACTDNMLLWPRGKILGGSSSINSLIYMRGCKADYDLWQQIGAEGWSYDDVLPYFKKFENNTRPEFQNDSQHGIGGPITISDPDITAPYTEAFIKAGEEAGFPRCDINGGIKTGFDYGQVFVGNGVRQSTAESYLTQDVMNRKNLHIGVFCHVSKVIFNEKRAAGVQFIKQGKTLTIYCNEEVLVCGGTVGSPQTLLLSGVGPKEDLEKLNIPVISDLPVGRNLQNHCGLMISAILNDEFRSYSYTEASISIMSVLKYLISKKGKLASPGYEASGLITVGEESSESSGADVLIHLESFGADQPVIYKTFSIDKKRFPSLYADEAANSDNCGFFLVPILCRPLSIGWIKLKSTNPLDHPEIQPNYFQHPQDIRNLAKGAQFCHNLLQSKHFKPYVKGIRRYNVDCPHTYNSLEYWEYVLKHFAYDGYHPVGTCKMGALNDDSAVVDPNLRIRGLKGIRVIDASIMPVVVSCNLYAPVAMIAEKAADLIKKDRF</sequence>
<evidence type="ECO:0000256" key="1">
    <source>
        <dbReference type="ARBA" id="ARBA00001974"/>
    </source>
</evidence>
<evidence type="ECO:0000256" key="2">
    <source>
        <dbReference type="ARBA" id="ARBA00010790"/>
    </source>
</evidence>
<feature type="domain" description="Glucose-methanol-choline oxidoreductase N-terminal" evidence="7">
    <location>
        <begin position="125"/>
        <end position="148"/>
    </location>
</feature>
<proteinExistence type="inferred from homology"/>
<dbReference type="PhylomeDB" id="B3RNL7"/>
<accession>B3RNL7</accession>
<dbReference type="AlphaFoldDB" id="B3RNL7"/>
<dbReference type="OMA" id="DPRYCAD"/>